<evidence type="ECO:0008006" key="4">
    <source>
        <dbReference type="Google" id="ProtNLM"/>
    </source>
</evidence>
<dbReference type="InterPro" id="IPR023614">
    <property type="entry name" value="Porin_dom_sf"/>
</dbReference>
<accession>A0A0E9MU41</accession>
<keyword evidence="3" id="KW-1185">Reference proteome</keyword>
<evidence type="ECO:0000256" key="1">
    <source>
        <dbReference type="SAM" id="SignalP"/>
    </source>
</evidence>
<dbReference type="STRING" id="1220578.FPE01S_01_00040"/>
<name>A0A0E9MU41_9BACT</name>
<proteinExistence type="predicted"/>
<evidence type="ECO:0000313" key="3">
    <source>
        <dbReference type="Proteomes" id="UP000033121"/>
    </source>
</evidence>
<dbReference type="EMBL" id="BBWV01000001">
    <property type="protein sequence ID" value="GAO40993.1"/>
    <property type="molecule type" value="Genomic_DNA"/>
</dbReference>
<organism evidence="2 3">
    <name type="scientific">Flavihumibacter petaseus NBRC 106054</name>
    <dbReference type="NCBI Taxonomy" id="1220578"/>
    <lineage>
        <taxon>Bacteria</taxon>
        <taxon>Pseudomonadati</taxon>
        <taxon>Bacteroidota</taxon>
        <taxon>Chitinophagia</taxon>
        <taxon>Chitinophagales</taxon>
        <taxon>Chitinophagaceae</taxon>
        <taxon>Flavihumibacter</taxon>
    </lineage>
</organism>
<comment type="caution">
    <text evidence="2">The sequence shown here is derived from an EMBL/GenBank/DDBJ whole genome shotgun (WGS) entry which is preliminary data.</text>
</comment>
<feature type="signal peptide" evidence="1">
    <location>
        <begin position="1"/>
        <end position="26"/>
    </location>
</feature>
<protein>
    <recommendedName>
        <fullName evidence="4">Porin</fullName>
    </recommendedName>
</protein>
<feature type="chain" id="PRO_5002430074" description="Porin" evidence="1">
    <location>
        <begin position="27"/>
        <end position="444"/>
    </location>
</feature>
<dbReference type="Proteomes" id="UP000033121">
    <property type="component" value="Unassembled WGS sequence"/>
</dbReference>
<evidence type="ECO:0000313" key="2">
    <source>
        <dbReference type="EMBL" id="GAO40993.1"/>
    </source>
</evidence>
<keyword evidence="1" id="KW-0732">Signal</keyword>
<reference evidence="2 3" key="1">
    <citation type="submission" date="2015-04" db="EMBL/GenBank/DDBJ databases">
        <title>Whole genome shotgun sequence of Flavihumibacter petaseus NBRC 106054.</title>
        <authorList>
            <person name="Miyazawa S."/>
            <person name="Hosoyama A."/>
            <person name="Hashimoto M."/>
            <person name="Noguchi M."/>
            <person name="Tsuchikane K."/>
            <person name="Ohji S."/>
            <person name="Yamazoe A."/>
            <person name="Ichikawa N."/>
            <person name="Kimura A."/>
            <person name="Fujita N."/>
        </authorList>
    </citation>
    <scope>NUCLEOTIDE SEQUENCE [LARGE SCALE GENOMIC DNA]</scope>
    <source>
        <strain evidence="2 3">NBRC 106054</strain>
    </source>
</reference>
<gene>
    <name evidence="2" type="ORF">FPE01S_01_00040</name>
</gene>
<sequence length="444" mass="49690">MLPVKVVVRALLPVVILCFLGNGASAQLEQSTLFRDTTVRGDSIFPTYPNTTSGEFTPGKGFSLVKTKIATLNLSIYAMVRYLNQMPGKQTWQDHLGRDREFTGRNDFHWHRAMLWFSGQLFTPKLTYVATVWSVMTTQQTLVYGNIQYRFNKNFTLAAGIMPNISVRSMQGPFPFYLSTDRTMGEESLRAGFTNGITLKGEIVPRLNYALFLGNNLSTLGVQAAKLTRTLSKGVGLTWMPTTGEYGPRGGLIDFENHKEVSTRFGMSYTHDRDNRFNNTGQPSPDNTQVRMTDGVLFFETGALADGVTVQEANYDMIAFDLGVKYKGFNAQAEIYNRVLSKFDTDGPVPINRIQDVGYSLQLSHMVVPKILNVYVIHSYFFDEFKRHPWELGGGVNVYPFKSRSWRLNGQLHHVYKSSAGGTFGLYTAGQTGTTVTIGTDILL</sequence>
<dbReference type="Gene3D" id="2.40.160.10">
    <property type="entry name" value="Porin"/>
    <property type="match status" value="1"/>
</dbReference>
<dbReference type="AlphaFoldDB" id="A0A0E9MU41"/>